<evidence type="ECO:0000313" key="3">
    <source>
        <dbReference type="Proteomes" id="UP001189429"/>
    </source>
</evidence>
<protein>
    <submittedName>
        <fullName evidence="2">Uncharacterized protein</fullName>
    </submittedName>
</protein>
<keyword evidence="3" id="KW-1185">Reference proteome</keyword>
<dbReference type="Proteomes" id="UP001189429">
    <property type="component" value="Unassembled WGS sequence"/>
</dbReference>
<organism evidence="2 3">
    <name type="scientific">Prorocentrum cordatum</name>
    <dbReference type="NCBI Taxonomy" id="2364126"/>
    <lineage>
        <taxon>Eukaryota</taxon>
        <taxon>Sar</taxon>
        <taxon>Alveolata</taxon>
        <taxon>Dinophyceae</taxon>
        <taxon>Prorocentrales</taxon>
        <taxon>Prorocentraceae</taxon>
        <taxon>Prorocentrum</taxon>
    </lineage>
</organism>
<feature type="compositionally biased region" description="Low complexity" evidence="1">
    <location>
        <begin position="139"/>
        <end position="148"/>
    </location>
</feature>
<gene>
    <name evidence="2" type="ORF">PCOR1329_LOCUS2273</name>
</gene>
<feature type="compositionally biased region" description="Low complexity" evidence="1">
    <location>
        <begin position="88"/>
        <end position="99"/>
    </location>
</feature>
<name>A0ABN9PIG3_9DINO</name>
<evidence type="ECO:0000256" key="1">
    <source>
        <dbReference type="SAM" id="MobiDB-lite"/>
    </source>
</evidence>
<dbReference type="EMBL" id="CAUYUJ010000566">
    <property type="protein sequence ID" value="CAK0791353.1"/>
    <property type="molecule type" value="Genomic_DNA"/>
</dbReference>
<evidence type="ECO:0000313" key="2">
    <source>
        <dbReference type="EMBL" id="CAK0791353.1"/>
    </source>
</evidence>
<feature type="non-terminal residue" evidence="2">
    <location>
        <position position="188"/>
    </location>
</feature>
<reference evidence="2" key="1">
    <citation type="submission" date="2023-10" db="EMBL/GenBank/DDBJ databases">
        <authorList>
            <person name="Chen Y."/>
            <person name="Shah S."/>
            <person name="Dougan E. K."/>
            <person name="Thang M."/>
            <person name="Chan C."/>
        </authorList>
    </citation>
    <scope>NUCLEOTIDE SEQUENCE [LARGE SCALE GENOMIC DNA]</scope>
</reference>
<accession>A0ABN9PIG3</accession>
<feature type="compositionally biased region" description="Basic and acidic residues" evidence="1">
    <location>
        <begin position="170"/>
        <end position="188"/>
    </location>
</feature>
<feature type="region of interest" description="Disordered" evidence="1">
    <location>
        <begin position="44"/>
        <end position="188"/>
    </location>
</feature>
<sequence length="188" mass="20108">MSRTYGPEYLVKDPIATSHQNNGAGFTAADTPWMATFYQCTLPSTNRPMRRHSPHKRPEAAAEPSGAKAGEAPVKSGWAAFRERQRQATAAPVRAEATAAGGGEAPPERRWTGAREHRAAEERAAAASRRPAAAEERAAASSRPPAAAFPAGELEEGDEPVPISQAEAMEQAREAAREAREAREARAQ</sequence>
<feature type="compositionally biased region" description="Basic and acidic residues" evidence="1">
    <location>
        <begin position="106"/>
        <end position="124"/>
    </location>
</feature>
<proteinExistence type="predicted"/>
<comment type="caution">
    <text evidence="2">The sequence shown here is derived from an EMBL/GenBank/DDBJ whole genome shotgun (WGS) entry which is preliminary data.</text>
</comment>